<dbReference type="InterPro" id="IPR029044">
    <property type="entry name" value="Nucleotide-diphossugar_trans"/>
</dbReference>
<reference evidence="3" key="1">
    <citation type="journal article" date="2019" name="Int. J. Syst. Evol. Microbiol.">
        <title>The Global Catalogue of Microorganisms (GCM) 10K type strain sequencing project: providing services to taxonomists for standard genome sequencing and annotation.</title>
        <authorList>
            <consortium name="The Broad Institute Genomics Platform"/>
            <consortium name="The Broad Institute Genome Sequencing Center for Infectious Disease"/>
            <person name="Wu L."/>
            <person name="Ma J."/>
        </authorList>
    </citation>
    <scope>NUCLEOTIDE SEQUENCE [LARGE SCALE GENOMIC DNA]</scope>
    <source>
        <strain evidence="3">JCM 17809</strain>
    </source>
</reference>
<dbReference type="CDD" id="cd00761">
    <property type="entry name" value="Glyco_tranf_GTA_type"/>
    <property type="match status" value="1"/>
</dbReference>
<sequence length="290" mass="33229">MPAVTLGLPVHNGERYLRLSLDSLLAQTFTDFELIISDNASTDGTAEICREYAAHDRRIRYVRQPTNIGAGPNHNILPPMARAPYFKWASHDDVYDTELLRKCMEVFRMHPDATLVHCWDARIDPEGNRLPERPYTLDTANPSPAARLRSLLHTDGGDDFYGVIRTDVLRRLGPHGSYFNADRVFVAGLSLYGPFHQVPEVLYFRREHPNRLSRASTRDRAAGLDPLRRSRLRHPEVRLYGEYVAGYYRTIRRAPLSAADRWRCNVEVTRWVGTVTARIGRTRQLHVPVT</sequence>
<evidence type="ECO:0000313" key="3">
    <source>
        <dbReference type="Proteomes" id="UP001500945"/>
    </source>
</evidence>
<dbReference type="InterPro" id="IPR001173">
    <property type="entry name" value="Glyco_trans_2-like"/>
</dbReference>
<feature type="domain" description="Glycosyltransferase 2-like" evidence="1">
    <location>
        <begin position="8"/>
        <end position="139"/>
    </location>
</feature>
<dbReference type="Gene3D" id="3.90.550.10">
    <property type="entry name" value="Spore Coat Polysaccharide Biosynthesis Protein SpsA, Chain A"/>
    <property type="match status" value="1"/>
</dbReference>
<gene>
    <name evidence="2" type="ORF">GCM10023168_01580</name>
</gene>
<dbReference type="Pfam" id="PF00535">
    <property type="entry name" value="Glycos_transf_2"/>
    <property type="match status" value="1"/>
</dbReference>
<dbReference type="InterPro" id="IPR050834">
    <property type="entry name" value="Glycosyltransf_2"/>
</dbReference>
<dbReference type="SUPFAM" id="SSF53448">
    <property type="entry name" value="Nucleotide-diphospho-sugar transferases"/>
    <property type="match status" value="1"/>
</dbReference>
<evidence type="ECO:0000259" key="1">
    <source>
        <dbReference type="Pfam" id="PF00535"/>
    </source>
</evidence>
<proteinExistence type="predicted"/>
<evidence type="ECO:0000313" key="2">
    <source>
        <dbReference type="EMBL" id="GAA4397017.1"/>
    </source>
</evidence>
<protein>
    <submittedName>
        <fullName evidence="2">Glycosyltransferase family 2 protein</fullName>
    </submittedName>
</protein>
<dbReference type="PANTHER" id="PTHR43685">
    <property type="entry name" value="GLYCOSYLTRANSFERASE"/>
    <property type="match status" value="1"/>
</dbReference>
<dbReference type="EMBL" id="BAABGM010000001">
    <property type="protein sequence ID" value="GAA4397017.1"/>
    <property type="molecule type" value="Genomic_DNA"/>
</dbReference>
<dbReference type="Proteomes" id="UP001500945">
    <property type="component" value="Unassembled WGS sequence"/>
</dbReference>
<name>A0ABP8JWE8_9MICO</name>
<organism evidence="2 3">
    <name type="scientific">Fodinibacter luteus</name>
    <dbReference type="NCBI Taxonomy" id="552064"/>
    <lineage>
        <taxon>Bacteria</taxon>
        <taxon>Bacillati</taxon>
        <taxon>Actinomycetota</taxon>
        <taxon>Actinomycetes</taxon>
        <taxon>Micrococcales</taxon>
        <taxon>Intrasporangiaceae</taxon>
        <taxon>Fodinibacter (ex Wang et al. 2009)</taxon>
    </lineage>
</organism>
<dbReference type="PANTHER" id="PTHR43685:SF2">
    <property type="entry name" value="GLYCOSYLTRANSFERASE 2-LIKE DOMAIN-CONTAINING PROTEIN"/>
    <property type="match status" value="1"/>
</dbReference>
<keyword evidence="3" id="KW-1185">Reference proteome</keyword>
<comment type="caution">
    <text evidence="2">The sequence shown here is derived from an EMBL/GenBank/DDBJ whole genome shotgun (WGS) entry which is preliminary data.</text>
</comment>
<accession>A0ABP8JWE8</accession>